<comment type="function">
    <text evidence="11">The coatomer is a cytosolic protein complex that binds to dilysine motifs and reversibly associates with Golgi non-clathrin-coated vesicles, which further mediate biosynthetic protein transport from the ER, via the Golgi up to the trans Golgi network. Coatomer complex is required for budding from Golgi membranes, and is essential for the retrograde Golgi-to-ER transport of dilysine-tagged proteins. The zeta subunit may be involved in regulating the coat assembly and, hence, the rate of biosynthetic protein transport due to its association-dissociation properties with the coatomer complex.</text>
</comment>
<evidence type="ECO:0000256" key="4">
    <source>
        <dbReference type="ARBA" id="ARBA00022448"/>
    </source>
</evidence>
<keyword evidence="4 12" id="KW-0813">Transport</keyword>
<dbReference type="CDD" id="cd14829">
    <property type="entry name" value="Zeta-COP"/>
    <property type="match status" value="1"/>
</dbReference>
<comment type="subunit">
    <text evidence="3 12">Oligomeric complex that consists of at least the alpha, beta, beta', gamma, delta, epsilon and zeta subunits.</text>
</comment>
<keyword evidence="8 12" id="KW-0333">Golgi apparatus</keyword>
<dbReference type="Gene3D" id="3.30.450.60">
    <property type="match status" value="1"/>
</dbReference>
<dbReference type="Pfam" id="PF01217">
    <property type="entry name" value="Clat_adaptor_s"/>
    <property type="match status" value="1"/>
</dbReference>
<evidence type="ECO:0000256" key="12">
    <source>
        <dbReference type="RuleBase" id="RU366053"/>
    </source>
</evidence>
<organism evidence="14 15">
    <name type="scientific">Calycina marina</name>
    <dbReference type="NCBI Taxonomy" id="1763456"/>
    <lineage>
        <taxon>Eukaryota</taxon>
        <taxon>Fungi</taxon>
        <taxon>Dikarya</taxon>
        <taxon>Ascomycota</taxon>
        <taxon>Pezizomycotina</taxon>
        <taxon>Leotiomycetes</taxon>
        <taxon>Helotiales</taxon>
        <taxon>Pezizellaceae</taxon>
        <taxon>Calycina</taxon>
    </lineage>
</organism>
<proteinExistence type="inferred from homology"/>
<comment type="subcellular location">
    <subcellularLocation>
        <location evidence="12">Cytoplasm</location>
    </subcellularLocation>
    <subcellularLocation>
        <location evidence="1 12">Golgi apparatus membrane</location>
        <topology evidence="1 12">Peripheral membrane protein</topology>
        <orientation evidence="1 12">Cytoplasmic side</orientation>
    </subcellularLocation>
    <subcellularLocation>
        <location evidence="12">Cytoplasmic vesicle</location>
        <location evidence="12">COPI-coated vesicle membrane</location>
        <topology evidence="12">Peripheral membrane protein</topology>
        <orientation evidence="12">Cytoplasmic side</orientation>
    </subcellularLocation>
</comment>
<dbReference type="PANTHER" id="PTHR11043">
    <property type="entry name" value="ZETA-COAT PROTEIN"/>
    <property type="match status" value="1"/>
</dbReference>
<keyword evidence="10 12" id="KW-0968">Cytoplasmic vesicle</keyword>
<evidence type="ECO:0000256" key="2">
    <source>
        <dbReference type="ARBA" id="ARBA00006972"/>
    </source>
</evidence>
<evidence type="ECO:0000313" key="15">
    <source>
        <dbReference type="Proteomes" id="UP000887226"/>
    </source>
</evidence>
<sequence>MAPGMSLISVNAIIILSTEGGERVFAKYYKEPHATLCGHSDKETEDSASAYPDLKSQKAFEAGLFAKTVKQNADIILYDNRVVLYKSESNVMLYVVGSVDENEIMLYNVILSIRDTLHLLFKQTVDRSTITDNYDLVALAMDEIVDDGIILETDPTIVVTRISRAPTHDVAQLRNIDLSEQGLNNLASLGKSKFGEWLRQGL</sequence>
<evidence type="ECO:0000259" key="13">
    <source>
        <dbReference type="Pfam" id="PF01217"/>
    </source>
</evidence>
<evidence type="ECO:0000256" key="7">
    <source>
        <dbReference type="ARBA" id="ARBA00022927"/>
    </source>
</evidence>
<keyword evidence="7 12" id="KW-0653">Protein transport</keyword>
<dbReference type="FunFam" id="3.30.450.60:FF:000013">
    <property type="entry name" value="Coatomer subunit zeta"/>
    <property type="match status" value="1"/>
</dbReference>
<accession>A0A9P8CGW3</accession>
<dbReference type="GO" id="GO:0006891">
    <property type="term" value="P:intra-Golgi vesicle-mediated transport"/>
    <property type="evidence" value="ECO:0007669"/>
    <property type="project" value="TreeGrafter"/>
</dbReference>
<dbReference type="InterPro" id="IPR022775">
    <property type="entry name" value="AP_mu_sigma_su"/>
</dbReference>
<keyword evidence="9 12" id="KW-0472">Membrane</keyword>
<gene>
    <name evidence="14" type="ORF">BJ878DRAFT_559718</name>
</gene>
<evidence type="ECO:0000256" key="11">
    <source>
        <dbReference type="ARBA" id="ARBA00045555"/>
    </source>
</evidence>
<dbReference type="GO" id="GO:0000139">
    <property type="term" value="C:Golgi membrane"/>
    <property type="evidence" value="ECO:0007669"/>
    <property type="project" value="UniProtKB-SubCell"/>
</dbReference>
<protein>
    <recommendedName>
        <fullName evidence="12">Coatomer subunit zeta</fullName>
    </recommendedName>
</protein>
<evidence type="ECO:0000256" key="5">
    <source>
        <dbReference type="ARBA" id="ARBA00022490"/>
    </source>
</evidence>
<comment type="caution">
    <text evidence="14">The sequence shown here is derived from an EMBL/GenBank/DDBJ whole genome shotgun (WGS) entry which is preliminary data.</text>
</comment>
<evidence type="ECO:0000256" key="6">
    <source>
        <dbReference type="ARBA" id="ARBA00022892"/>
    </source>
</evidence>
<evidence type="ECO:0000256" key="3">
    <source>
        <dbReference type="ARBA" id="ARBA00011775"/>
    </source>
</evidence>
<keyword evidence="5 12" id="KW-0963">Cytoplasm</keyword>
<dbReference type="PANTHER" id="PTHR11043:SF0">
    <property type="entry name" value="COATOMER SUBUNIT ZETA"/>
    <property type="match status" value="1"/>
</dbReference>
<evidence type="ECO:0000256" key="10">
    <source>
        <dbReference type="ARBA" id="ARBA00023329"/>
    </source>
</evidence>
<dbReference type="AlphaFoldDB" id="A0A9P8CGW3"/>
<dbReference type="EMBL" id="MU253796">
    <property type="protein sequence ID" value="KAG9246659.1"/>
    <property type="molecule type" value="Genomic_DNA"/>
</dbReference>
<feature type="domain" description="AP complex mu/sigma subunit" evidence="13">
    <location>
        <begin position="50"/>
        <end position="164"/>
    </location>
</feature>
<evidence type="ECO:0000256" key="9">
    <source>
        <dbReference type="ARBA" id="ARBA00023136"/>
    </source>
</evidence>
<dbReference type="InterPro" id="IPR039652">
    <property type="entry name" value="Coatomer_zeta"/>
</dbReference>
<evidence type="ECO:0000256" key="8">
    <source>
        <dbReference type="ARBA" id="ARBA00023034"/>
    </source>
</evidence>
<evidence type="ECO:0000313" key="14">
    <source>
        <dbReference type="EMBL" id="KAG9246659.1"/>
    </source>
</evidence>
<reference evidence="14" key="1">
    <citation type="journal article" date="2021" name="IMA Fungus">
        <title>Genomic characterization of three marine fungi, including Emericellopsis atlantica sp. nov. with signatures of a generalist lifestyle and marine biomass degradation.</title>
        <authorList>
            <person name="Hagestad O.C."/>
            <person name="Hou L."/>
            <person name="Andersen J.H."/>
            <person name="Hansen E.H."/>
            <person name="Altermark B."/>
            <person name="Li C."/>
            <person name="Kuhnert E."/>
            <person name="Cox R.J."/>
            <person name="Crous P.W."/>
            <person name="Spatafora J.W."/>
            <person name="Lail K."/>
            <person name="Amirebrahimi M."/>
            <person name="Lipzen A."/>
            <person name="Pangilinan J."/>
            <person name="Andreopoulos W."/>
            <person name="Hayes R.D."/>
            <person name="Ng V."/>
            <person name="Grigoriev I.V."/>
            <person name="Jackson S.A."/>
            <person name="Sutton T.D.S."/>
            <person name="Dobson A.D.W."/>
            <person name="Rama T."/>
        </authorList>
    </citation>
    <scope>NUCLEOTIDE SEQUENCE</scope>
    <source>
        <strain evidence="14">TRa3180A</strain>
    </source>
</reference>
<dbReference type="SUPFAM" id="SSF64356">
    <property type="entry name" value="SNARE-like"/>
    <property type="match status" value="1"/>
</dbReference>
<dbReference type="GO" id="GO:0030126">
    <property type="term" value="C:COPI vesicle coat"/>
    <property type="evidence" value="ECO:0007669"/>
    <property type="project" value="UniProtKB-UniRule"/>
</dbReference>
<name>A0A9P8CGW3_9HELO</name>
<dbReference type="OrthoDB" id="10249988at2759"/>
<evidence type="ECO:0000256" key="1">
    <source>
        <dbReference type="ARBA" id="ARBA00004255"/>
    </source>
</evidence>
<dbReference type="GO" id="GO:0006890">
    <property type="term" value="P:retrograde vesicle-mediated transport, Golgi to endoplasmic reticulum"/>
    <property type="evidence" value="ECO:0007669"/>
    <property type="project" value="UniProtKB-UniRule"/>
</dbReference>
<dbReference type="InterPro" id="IPR011012">
    <property type="entry name" value="Longin-like_dom_sf"/>
</dbReference>
<dbReference type="Proteomes" id="UP000887226">
    <property type="component" value="Unassembled WGS sequence"/>
</dbReference>
<comment type="similarity">
    <text evidence="2 12">Belongs to the adaptor complexes small subunit family.</text>
</comment>
<keyword evidence="6 12" id="KW-0931">ER-Golgi transport</keyword>
<dbReference type="GO" id="GO:0006886">
    <property type="term" value="P:intracellular protein transport"/>
    <property type="evidence" value="ECO:0007669"/>
    <property type="project" value="TreeGrafter"/>
</dbReference>
<keyword evidence="15" id="KW-1185">Reference proteome</keyword>